<dbReference type="InterPro" id="IPR014964">
    <property type="entry name" value="DUF1830"/>
</dbReference>
<proteinExistence type="predicted"/>
<dbReference type="AlphaFoldDB" id="A0A9X4M7W9"/>
<accession>A0A9X4M7W9</accession>
<sequence>MSIFDPLPADLHDEKIVCSYVNATSKIQIARITNVPQWYFERVVFPGQNLIFEAIASAHVEIHTGMMASSILSDTIPCVQLQVEEASPTLPSWVPIKSIDPIDAESLENPSVLLVLPEPEVVS</sequence>
<dbReference type="Proteomes" id="UP001152872">
    <property type="component" value="Unassembled WGS sequence"/>
</dbReference>
<gene>
    <name evidence="1" type="ORF">FEV09_02105</name>
</gene>
<evidence type="ECO:0000313" key="2">
    <source>
        <dbReference type="Proteomes" id="UP001152872"/>
    </source>
</evidence>
<name>A0A9X4M7W9_9CYAN</name>
<protein>
    <submittedName>
        <fullName evidence="1">DUF1830 domain-containing protein</fullName>
    </submittedName>
</protein>
<dbReference type="RefSeq" id="WP_009625380.1">
    <property type="nucleotide sequence ID" value="NZ_VBTY01000009.1"/>
</dbReference>
<comment type="caution">
    <text evidence="1">The sequence shown here is derived from an EMBL/GenBank/DDBJ whole genome shotgun (WGS) entry which is preliminary data.</text>
</comment>
<dbReference type="EMBL" id="VBTY01000009">
    <property type="protein sequence ID" value="MDG3493340.1"/>
    <property type="molecule type" value="Genomic_DNA"/>
</dbReference>
<dbReference type="Pfam" id="PF08865">
    <property type="entry name" value="DUF1830"/>
    <property type="match status" value="1"/>
</dbReference>
<reference evidence="1" key="1">
    <citation type="submission" date="2019-05" db="EMBL/GenBank/DDBJ databases">
        <title>Whole genome sequencing of Pseudanabaena catenata USMAC16.</title>
        <authorList>
            <person name="Khan Z."/>
            <person name="Omar W.M."/>
            <person name="Convey P."/>
            <person name="Merican F."/>
            <person name="Najimudin N."/>
        </authorList>
    </citation>
    <scope>NUCLEOTIDE SEQUENCE</scope>
    <source>
        <strain evidence="1">USMAC16</strain>
    </source>
</reference>
<keyword evidence="2" id="KW-1185">Reference proteome</keyword>
<organism evidence="1 2">
    <name type="scientific">Pseudanabaena catenata USMAC16</name>
    <dbReference type="NCBI Taxonomy" id="1855837"/>
    <lineage>
        <taxon>Bacteria</taxon>
        <taxon>Bacillati</taxon>
        <taxon>Cyanobacteriota</taxon>
        <taxon>Cyanophyceae</taxon>
        <taxon>Pseudanabaenales</taxon>
        <taxon>Pseudanabaenaceae</taxon>
        <taxon>Pseudanabaena</taxon>
    </lineage>
</organism>
<evidence type="ECO:0000313" key="1">
    <source>
        <dbReference type="EMBL" id="MDG3493340.1"/>
    </source>
</evidence>